<reference evidence="3 4" key="1">
    <citation type="journal article" date="2019" name="Sci. Rep.">
        <title>A high-quality genome of Eragrostis curvula grass provides insights into Poaceae evolution and supports new strategies to enhance forage quality.</title>
        <authorList>
            <person name="Carballo J."/>
            <person name="Santos B.A.C.M."/>
            <person name="Zappacosta D."/>
            <person name="Garbus I."/>
            <person name="Selva J.P."/>
            <person name="Gallo C.A."/>
            <person name="Diaz A."/>
            <person name="Albertini E."/>
            <person name="Caccamo M."/>
            <person name="Echenique V."/>
        </authorList>
    </citation>
    <scope>NUCLEOTIDE SEQUENCE [LARGE SCALE GENOMIC DNA]</scope>
    <source>
        <strain evidence="4">cv. Victoria</strain>
        <tissue evidence="3">Leaf</tissue>
    </source>
</reference>
<evidence type="ECO:0000313" key="4">
    <source>
        <dbReference type="Proteomes" id="UP000324897"/>
    </source>
</evidence>
<feature type="domain" description="F-box" evidence="1">
    <location>
        <begin position="13"/>
        <end position="46"/>
    </location>
</feature>
<sequence>MPEDGDAADGSVDLPLHLTEKILGRISPLESARLATVCKSWAATVSERLAMPLVPHLFVTETIPRRPDISDTDSHLREYMVSVPLDGSARLPSPTVIPAPKELERLISRCGAKIIGVTHGGRMALAYERKLFFINPVTDASKRLNVMGVRDCTRLAGDVDDTVISHDNLSALGAPHDGRYRMTLYWRAQGSEEWSRRMVRKVDWHHCLAMSSALVIEDFHYVFTSWGREHDDVGPLEYEDYLLESDGEVLFVRQLYAQKVEMCPGNYHHLYDIAGFEVYKLDEIGQRVAKVEMLDGDRALFVSAKSSFSVRASQTAGCRSNCIYFVREKQHRRSCREDCMTTWGVYSMAQGKVLFEHIIVATEGRTEARWFRPNVVWAQHERA</sequence>
<proteinExistence type="predicted"/>
<dbReference type="Pfam" id="PF00646">
    <property type="entry name" value="F-box"/>
    <property type="match status" value="1"/>
</dbReference>
<dbReference type="Gramene" id="TVU32632">
    <property type="protein sequence ID" value="TVU32632"/>
    <property type="gene ID" value="EJB05_24372"/>
</dbReference>
<evidence type="ECO:0000313" key="3">
    <source>
        <dbReference type="EMBL" id="TVU32632.1"/>
    </source>
</evidence>
<organism evidence="3 4">
    <name type="scientific">Eragrostis curvula</name>
    <name type="common">weeping love grass</name>
    <dbReference type="NCBI Taxonomy" id="38414"/>
    <lineage>
        <taxon>Eukaryota</taxon>
        <taxon>Viridiplantae</taxon>
        <taxon>Streptophyta</taxon>
        <taxon>Embryophyta</taxon>
        <taxon>Tracheophyta</taxon>
        <taxon>Spermatophyta</taxon>
        <taxon>Magnoliopsida</taxon>
        <taxon>Liliopsida</taxon>
        <taxon>Poales</taxon>
        <taxon>Poaceae</taxon>
        <taxon>PACMAD clade</taxon>
        <taxon>Chloridoideae</taxon>
        <taxon>Eragrostideae</taxon>
        <taxon>Eragrostidinae</taxon>
        <taxon>Eragrostis</taxon>
    </lineage>
</organism>
<dbReference type="OrthoDB" id="642536at2759"/>
<dbReference type="InterPro" id="IPR005174">
    <property type="entry name" value="KIB1-4_b-propeller"/>
</dbReference>
<feature type="non-terminal residue" evidence="3">
    <location>
        <position position="1"/>
    </location>
</feature>
<feature type="domain" description="KIB1-4 beta-propeller" evidence="2">
    <location>
        <begin position="111"/>
        <end position="336"/>
    </location>
</feature>
<dbReference type="InterPro" id="IPR001810">
    <property type="entry name" value="F-box_dom"/>
</dbReference>
<dbReference type="EMBL" id="RWGY01000011">
    <property type="protein sequence ID" value="TVU32632.1"/>
    <property type="molecule type" value="Genomic_DNA"/>
</dbReference>
<dbReference type="PANTHER" id="PTHR44259:SF114">
    <property type="entry name" value="OS06G0707300 PROTEIN"/>
    <property type="match status" value="1"/>
</dbReference>
<accession>A0A5J9V8Q1</accession>
<name>A0A5J9V8Q1_9POAL</name>
<evidence type="ECO:0000259" key="2">
    <source>
        <dbReference type="Pfam" id="PF03478"/>
    </source>
</evidence>
<dbReference type="AlphaFoldDB" id="A0A5J9V8Q1"/>
<gene>
    <name evidence="3" type="ORF">EJB05_24372</name>
</gene>
<keyword evidence="4" id="KW-1185">Reference proteome</keyword>
<protein>
    <submittedName>
        <fullName evidence="3">Uncharacterized protein</fullName>
    </submittedName>
</protein>
<dbReference type="Pfam" id="PF03478">
    <property type="entry name" value="Beta-prop_KIB1-4"/>
    <property type="match status" value="1"/>
</dbReference>
<dbReference type="InterPro" id="IPR050942">
    <property type="entry name" value="F-box_BR-signaling"/>
</dbReference>
<dbReference type="InterPro" id="IPR036047">
    <property type="entry name" value="F-box-like_dom_sf"/>
</dbReference>
<dbReference type="Proteomes" id="UP000324897">
    <property type="component" value="Chromosome 1"/>
</dbReference>
<comment type="caution">
    <text evidence="3">The sequence shown here is derived from an EMBL/GenBank/DDBJ whole genome shotgun (WGS) entry which is preliminary data.</text>
</comment>
<dbReference type="SUPFAM" id="SSF81383">
    <property type="entry name" value="F-box domain"/>
    <property type="match status" value="1"/>
</dbReference>
<evidence type="ECO:0000259" key="1">
    <source>
        <dbReference type="Pfam" id="PF00646"/>
    </source>
</evidence>
<dbReference type="PANTHER" id="PTHR44259">
    <property type="entry name" value="OS07G0183000 PROTEIN-RELATED"/>
    <property type="match status" value="1"/>
</dbReference>